<evidence type="ECO:0000259" key="2">
    <source>
        <dbReference type="Pfam" id="PF17479"/>
    </source>
</evidence>
<feature type="domain" description="DUF3048" evidence="2">
    <location>
        <begin position="225"/>
        <end position="334"/>
    </location>
</feature>
<sequence length="345" mass="38752">MRGKFLKWAILGIFLSILSGAAAYYYMRPHIPPNIAGINHFTNPDKQKREQQEVVPFPGWKDAPRKRALAVIIDNAPAARPQSGLDQADVVVETPVEGGMTRFLAVISRYETELVGPIRSARSYLVDLAKEYNGILVHAGGSEDAIEAIDREKSDHLDEIEGGPQVDAAFWRVPDRAKPHNLYASSESLRRAAKELNYNLTVPPPERSYISQGIEISGEPMEEINIFYPNRESQIRYTYNKERKVFERFMAEKPHVNPKGEQIVAANVVVQYVPYRVLNGDGNLQLILHGEGNALIFRDGKVIKGLWQKQPGGFTRFVDMKGKSITLVPGPTWIQVVTKGTRVDY</sequence>
<reference evidence="3 4" key="1">
    <citation type="journal article" date="2019" name="Front. Microbiol.">
        <title>Thermoanaerosceptrum fracticalcis gen. nov. sp. nov., a Novel Fumarate-Fermenting Microorganism From a Deep Fractured Carbonate Aquifer of the US Great Basin.</title>
        <authorList>
            <person name="Hamilton-Brehm S.D."/>
            <person name="Stewart L.E."/>
            <person name="Zavarin M."/>
            <person name="Caldwell M."/>
            <person name="Lawson P.A."/>
            <person name="Onstott T.C."/>
            <person name="Grzymski J."/>
            <person name="Neveux I."/>
            <person name="Lollar B.S."/>
            <person name="Russell C.E."/>
            <person name="Moser D.P."/>
        </authorList>
    </citation>
    <scope>NUCLEOTIDE SEQUENCE [LARGE SCALE GENOMIC DNA]</scope>
    <source>
        <strain evidence="3 4">DRI-13</strain>
    </source>
</reference>
<name>A0A7G6E228_THEFR</name>
<gene>
    <name evidence="3" type="ORF">BR63_07290</name>
</gene>
<dbReference type="Gene3D" id="3.50.90.10">
    <property type="entry name" value="YerB-like"/>
    <property type="match status" value="1"/>
</dbReference>
<dbReference type="InterPro" id="IPR023158">
    <property type="entry name" value="YerB-like_sf"/>
</dbReference>
<dbReference type="SUPFAM" id="SSF159774">
    <property type="entry name" value="YerB-like"/>
    <property type="match status" value="1"/>
</dbReference>
<evidence type="ECO:0000313" key="3">
    <source>
        <dbReference type="EMBL" id="QNB46132.1"/>
    </source>
</evidence>
<dbReference type="Proteomes" id="UP000515847">
    <property type="component" value="Chromosome"/>
</dbReference>
<accession>A0A7G6E228</accession>
<protein>
    <submittedName>
        <fullName evidence="3">DUF3048 domain-containing protein</fullName>
    </submittedName>
</protein>
<dbReference type="RefSeq" id="WP_051966271.1">
    <property type="nucleotide sequence ID" value="NZ_CP045798.1"/>
</dbReference>
<dbReference type="AlphaFoldDB" id="A0A7G6E228"/>
<dbReference type="OrthoDB" id="9779102at2"/>
<dbReference type="Pfam" id="PF11258">
    <property type="entry name" value="DUF3048"/>
    <property type="match status" value="1"/>
</dbReference>
<evidence type="ECO:0000259" key="1">
    <source>
        <dbReference type="Pfam" id="PF11258"/>
    </source>
</evidence>
<organism evidence="3 4">
    <name type="scientific">Thermanaerosceptrum fracticalcis</name>
    <dbReference type="NCBI Taxonomy" id="1712410"/>
    <lineage>
        <taxon>Bacteria</taxon>
        <taxon>Bacillati</taxon>
        <taxon>Bacillota</taxon>
        <taxon>Clostridia</taxon>
        <taxon>Eubacteriales</taxon>
        <taxon>Peptococcaceae</taxon>
        <taxon>Thermanaerosceptrum</taxon>
    </lineage>
</organism>
<dbReference type="InterPro" id="IPR021416">
    <property type="entry name" value="DUF3048_N"/>
</dbReference>
<evidence type="ECO:0000313" key="4">
    <source>
        <dbReference type="Proteomes" id="UP000515847"/>
    </source>
</evidence>
<dbReference type="InterPro" id="IPR035328">
    <property type="entry name" value="DUF3048_C"/>
</dbReference>
<dbReference type="EMBL" id="CP045798">
    <property type="protein sequence ID" value="QNB46132.1"/>
    <property type="molecule type" value="Genomic_DNA"/>
</dbReference>
<proteinExistence type="predicted"/>
<dbReference type="KEGG" id="tfr:BR63_07290"/>
<keyword evidence="4" id="KW-1185">Reference proteome</keyword>
<feature type="domain" description="DUF3048" evidence="1">
    <location>
        <begin position="64"/>
        <end position="198"/>
    </location>
</feature>
<dbReference type="Pfam" id="PF17479">
    <property type="entry name" value="DUF3048_C"/>
    <property type="match status" value="1"/>
</dbReference>